<feature type="region of interest" description="Disordered" evidence="1">
    <location>
        <begin position="65"/>
        <end position="99"/>
    </location>
</feature>
<feature type="compositionally biased region" description="Polar residues" evidence="1">
    <location>
        <begin position="88"/>
        <end position="99"/>
    </location>
</feature>
<dbReference type="EMBL" id="JANEYF010001046">
    <property type="protein sequence ID" value="KAJ8966205.1"/>
    <property type="molecule type" value="Genomic_DNA"/>
</dbReference>
<dbReference type="AlphaFoldDB" id="A0AAV8ZPK2"/>
<dbReference type="Proteomes" id="UP001162156">
    <property type="component" value="Unassembled WGS sequence"/>
</dbReference>
<name>A0AAV8ZPK2_9CUCU</name>
<keyword evidence="3" id="KW-1185">Reference proteome</keyword>
<protein>
    <submittedName>
        <fullName evidence="2">Uncharacterized protein</fullName>
    </submittedName>
</protein>
<comment type="caution">
    <text evidence="2">The sequence shown here is derived from an EMBL/GenBank/DDBJ whole genome shotgun (WGS) entry which is preliminary data.</text>
</comment>
<sequence length="99" mass="11228">MYNQIVLVIGVSGPCRTNELVKMKMSGVAMLKKISVEILDSKIYTSRTFFITNLLGENFSKLHKSSKSHKNQQIVSSGQRRKGKKLTSRSQFNSQFSEK</sequence>
<reference evidence="2" key="1">
    <citation type="journal article" date="2023" name="Insect Mol. Biol.">
        <title>Genome sequencing provides insights into the evolution of gene families encoding plant cell wall-degrading enzymes in longhorned beetles.</title>
        <authorList>
            <person name="Shin N.R."/>
            <person name="Okamura Y."/>
            <person name="Kirsch R."/>
            <person name="Pauchet Y."/>
        </authorList>
    </citation>
    <scope>NUCLEOTIDE SEQUENCE</scope>
    <source>
        <strain evidence="2">RBIC_L_NR</strain>
    </source>
</reference>
<gene>
    <name evidence="2" type="ORF">NQ314_003685</name>
</gene>
<organism evidence="2 3">
    <name type="scientific">Rhamnusium bicolor</name>
    <dbReference type="NCBI Taxonomy" id="1586634"/>
    <lineage>
        <taxon>Eukaryota</taxon>
        <taxon>Metazoa</taxon>
        <taxon>Ecdysozoa</taxon>
        <taxon>Arthropoda</taxon>
        <taxon>Hexapoda</taxon>
        <taxon>Insecta</taxon>
        <taxon>Pterygota</taxon>
        <taxon>Neoptera</taxon>
        <taxon>Endopterygota</taxon>
        <taxon>Coleoptera</taxon>
        <taxon>Polyphaga</taxon>
        <taxon>Cucujiformia</taxon>
        <taxon>Chrysomeloidea</taxon>
        <taxon>Cerambycidae</taxon>
        <taxon>Lepturinae</taxon>
        <taxon>Rhagiini</taxon>
        <taxon>Rhamnusium</taxon>
    </lineage>
</organism>
<evidence type="ECO:0000313" key="3">
    <source>
        <dbReference type="Proteomes" id="UP001162156"/>
    </source>
</evidence>
<evidence type="ECO:0000256" key="1">
    <source>
        <dbReference type="SAM" id="MobiDB-lite"/>
    </source>
</evidence>
<evidence type="ECO:0000313" key="2">
    <source>
        <dbReference type="EMBL" id="KAJ8966205.1"/>
    </source>
</evidence>
<accession>A0AAV8ZPK2</accession>
<proteinExistence type="predicted"/>